<name>A0AA88YDZ8_PINIB</name>
<dbReference type="EMBL" id="VSWD01000008">
    <property type="protein sequence ID" value="KAK3094776.1"/>
    <property type="molecule type" value="Genomic_DNA"/>
</dbReference>
<feature type="compositionally biased region" description="Polar residues" evidence="1">
    <location>
        <begin position="111"/>
        <end position="126"/>
    </location>
</feature>
<evidence type="ECO:0000256" key="1">
    <source>
        <dbReference type="SAM" id="MobiDB-lite"/>
    </source>
</evidence>
<keyword evidence="3" id="KW-1185">Reference proteome</keyword>
<evidence type="ECO:0000313" key="3">
    <source>
        <dbReference type="Proteomes" id="UP001186944"/>
    </source>
</evidence>
<feature type="compositionally biased region" description="Polar residues" evidence="1">
    <location>
        <begin position="139"/>
        <end position="153"/>
    </location>
</feature>
<dbReference type="Proteomes" id="UP001186944">
    <property type="component" value="Unassembled WGS sequence"/>
</dbReference>
<evidence type="ECO:0000313" key="2">
    <source>
        <dbReference type="EMBL" id="KAK3094776.1"/>
    </source>
</evidence>
<proteinExistence type="predicted"/>
<accession>A0AA88YDZ8</accession>
<gene>
    <name evidence="2" type="ORF">FSP39_006101</name>
</gene>
<dbReference type="AlphaFoldDB" id="A0AA88YDZ8"/>
<organism evidence="2 3">
    <name type="scientific">Pinctada imbricata</name>
    <name type="common">Atlantic pearl-oyster</name>
    <name type="synonym">Pinctada martensii</name>
    <dbReference type="NCBI Taxonomy" id="66713"/>
    <lineage>
        <taxon>Eukaryota</taxon>
        <taxon>Metazoa</taxon>
        <taxon>Spiralia</taxon>
        <taxon>Lophotrochozoa</taxon>
        <taxon>Mollusca</taxon>
        <taxon>Bivalvia</taxon>
        <taxon>Autobranchia</taxon>
        <taxon>Pteriomorphia</taxon>
        <taxon>Pterioida</taxon>
        <taxon>Pterioidea</taxon>
        <taxon>Pteriidae</taxon>
        <taxon>Pinctada</taxon>
    </lineage>
</organism>
<comment type="caution">
    <text evidence="2">The sequence shown here is derived from an EMBL/GenBank/DDBJ whole genome shotgun (WGS) entry which is preliminary data.</text>
</comment>
<feature type="region of interest" description="Disordered" evidence="1">
    <location>
        <begin position="111"/>
        <end position="153"/>
    </location>
</feature>
<sequence>MMSLTHSDFFPGQQLFSHFVGQFSFSTGVVTWDPDFASEGTKSQVLRDATYTQCSRRHTKQKYRMPEDPDDIGYVRTSGHDFAYDNKTMQDPEALVASEEVKYPLQFHSLTQSDVQSNANGTTEFTSEGPRRRRKPESPGNTSEDWVGRSGSS</sequence>
<protein>
    <submittedName>
        <fullName evidence="2">Uncharacterized protein</fullName>
    </submittedName>
</protein>
<reference evidence="2" key="1">
    <citation type="submission" date="2019-08" db="EMBL/GenBank/DDBJ databases">
        <title>The improved chromosome-level genome for the pearl oyster Pinctada fucata martensii using PacBio sequencing and Hi-C.</title>
        <authorList>
            <person name="Zheng Z."/>
        </authorList>
    </citation>
    <scope>NUCLEOTIDE SEQUENCE</scope>
    <source>
        <strain evidence="2">ZZ-2019</strain>
        <tissue evidence="2">Adductor muscle</tissue>
    </source>
</reference>